<dbReference type="Proteomes" id="UP001597191">
    <property type="component" value="Unassembled WGS sequence"/>
</dbReference>
<dbReference type="SUPFAM" id="SSF53756">
    <property type="entry name" value="UDP-Glycosyltransferase/glycogen phosphorylase"/>
    <property type="match status" value="1"/>
</dbReference>
<evidence type="ECO:0000259" key="2">
    <source>
        <dbReference type="Pfam" id="PF13439"/>
    </source>
</evidence>
<dbReference type="EMBL" id="JBHTOH010000078">
    <property type="protein sequence ID" value="MFD1411496.1"/>
    <property type="molecule type" value="Genomic_DNA"/>
</dbReference>
<keyword evidence="3" id="KW-0328">Glycosyltransferase</keyword>
<dbReference type="InterPro" id="IPR001296">
    <property type="entry name" value="Glyco_trans_1"/>
</dbReference>
<dbReference type="InterPro" id="IPR028098">
    <property type="entry name" value="Glyco_trans_4-like_N"/>
</dbReference>
<protein>
    <submittedName>
        <fullName evidence="3">Glycosyltransferase</fullName>
        <ecNumber evidence="3">2.4.-.-</ecNumber>
    </submittedName>
</protein>
<dbReference type="InterPro" id="IPR050194">
    <property type="entry name" value="Glycosyltransferase_grp1"/>
</dbReference>
<sequence length="368" mass="41726">MIKQFNMENIMILQKMGYRVHVATNFEYGSTMSLEENQKLKKELKSLGVVSHQIDFPRGMWSIKSLKHILNQVTSVVKNDDFYFIHAHSTIGGICSRLIGHKFHIKTVYTAHGFQFFKGSPLKSWLTVYPIEKFLSRYTDVLLTINQEDFRLAKSKLHAKKVYYVPGIGVDVNKISKVKTDKYSTRKALEIPEHAIFLLSVGELSNRKNQEVVLKALGTLQDSSNIYYGICGIGANQQKLLSIAETLGLKKNLRLFGYRTDIIEIMKAADVFVFPSLLEGLPVSLMEAMAAGLPVAASNIRGNTDLITNDVNGYLFDPNDISNVLSDIFNLVQDSRKTEAFKIKSKKTIKRFDKKIINQQMLDIYQSL</sequence>
<name>A0ABW4BMP5_9LACO</name>
<evidence type="ECO:0000259" key="1">
    <source>
        <dbReference type="Pfam" id="PF00534"/>
    </source>
</evidence>
<accession>A0ABW4BMP5</accession>
<dbReference type="GO" id="GO:0016757">
    <property type="term" value="F:glycosyltransferase activity"/>
    <property type="evidence" value="ECO:0007669"/>
    <property type="project" value="UniProtKB-KW"/>
</dbReference>
<dbReference type="Gene3D" id="3.40.50.2000">
    <property type="entry name" value="Glycogen Phosphorylase B"/>
    <property type="match status" value="2"/>
</dbReference>
<keyword evidence="4" id="KW-1185">Reference proteome</keyword>
<organism evidence="3 4">
    <name type="scientific">Lapidilactobacillus gannanensis</name>
    <dbReference type="NCBI Taxonomy" id="2486002"/>
    <lineage>
        <taxon>Bacteria</taxon>
        <taxon>Bacillati</taxon>
        <taxon>Bacillota</taxon>
        <taxon>Bacilli</taxon>
        <taxon>Lactobacillales</taxon>
        <taxon>Lactobacillaceae</taxon>
        <taxon>Lapidilactobacillus</taxon>
    </lineage>
</organism>
<reference evidence="4" key="1">
    <citation type="journal article" date="2019" name="Int. J. Syst. Evol. Microbiol.">
        <title>The Global Catalogue of Microorganisms (GCM) 10K type strain sequencing project: providing services to taxonomists for standard genome sequencing and annotation.</title>
        <authorList>
            <consortium name="The Broad Institute Genomics Platform"/>
            <consortium name="The Broad Institute Genome Sequencing Center for Infectious Disease"/>
            <person name="Wu L."/>
            <person name="Ma J."/>
        </authorList>
    </citation>
    <scope>NUCLEOTIDE SEQUENCE [LARGE SCALE GENOMIC DNA]</scope>
    <source>
        <strain evidence="4">CCM 8937</strain>
    </source>
</reference>
<proteinExistence type="predicted"/>
<evidence type="ECO:0000313" key="3">
    <source>
        <dbReference type="EMBL" id="MFD1411496.1"/>
    </source>
</evidence>
<dbReference type="PANTHER" id="PTHR45947">
    <property type="entry name" value="SULFOQUINOVOSYL TRANSFERASE SQD2"/>
    <property type="match status" value="1"/>
</dbReference>
<feature type="domain" description="Glycosyltransferase subfamily 4-like N-terminal" evidence="2">
    <location>
        <begin position="13"/>
        <end position="166"/>
    </location>
</feature>
<dbReference type="EC" id="2.4.-.-" evidence="3"/>
<feature type="domain" description="Glycosyl transferase family 1" evidence="1">
    <location>
        <begin position="185"/>
        <end position="347"/>
    </location>
</feature>
<dbReference type="PANTHER" id="PTHR45947:SF3">
    <property type="entry name" value="SULFOQUINOVOSYL TRANSFERASE SQD2"/>
    <property type="match status" value="1"/>
</dbReference>
<evidence type="ECO:0000313" key="4">
    <source>
        <dbReference type="Proteomes" id="UP001597191"/>
    </source>
</evidence>
<dbReference type="Pfam" id="PF00534">
    <property type="entry name" value="Glycos_transf_1"/>
    <property type="match status" value="1"/>
</dbReference>
<dbReference type="RefSeq" id="WP_379880735.1">
    <property type="nucleotide sequence ID" value="NZ_JBHTOH010000078.1"/>
</dbReference>
<comment type="caution">
    <text evidence="3">The sequence shown here is derived from an EMBL/GenBank/DDBJ whole genome shotgun (WGS) entry which is preliminary data.</text>
</comment>
<gene>
    <name evidence="3" type="ORF">ACFQ4R_07860</name>
</gene>
<keyword evidence="3" id="KW-0808">Transferase</keyword>
<dbReference type="Pfam" id="PF13439">
    <property type="entry name" value="Glyco_transf_4"/>
    <property type="match status" value="1"/>
</dbReference>